<accession>A0ABV8M0P0</accession>
<dbReference type="SUPFAM" id="SSF52540">
    <property type="entry name" value="P-loop containing nucleoside triphosphate hydrolases"/>
    <property type="match status" value="1"/>
</dbReference>
<evidence type="ECO:0000313" key="1">
    <source>
        <dbReference type="EMBL" id="MFC4136242.1"/>
    </source>
</evidence>
<dbReference type="Gene3D" id="3.40.50.300">
    <property type="entry name" value="P-loop containing nucleotide triphosphate hydrolases"/>
    <property type="match status" value="1"/>
</dbReference>
<proteinExistence type="predicted"/>
<organism evidence="1 2">
    <name type="scientific">Hamadaea flava</name>
    <dbReference type="NCBI Taxonomy" id="1742688"/>
    <lineage>
        <taxon>Bacteria</taxon>
        <taxon>Bacillati</taxon>
        <taxon>Actinomycetota</taxon>
        <taxon>Actinomycetes</taxon>
        <taxon>Micromonosporales</taxon>
        <taxon>Micromonosporaceae</taxon>
        <taxon>Hamadaea</taxon>
    </lineage>
</organism>
<evidence type="ECO:0008006" key="3">
    <source>
        <dbReference type="Google" id="ProtNLM"/>
    </source>
</evidence>
<dbReference type="EMBL" id="JBHSAY010000029">
    <property type="protein sequence ID" value="MFC4136242.1"/>
    <property type="molecule type" value="Genomic_DNA"/>
</dbReference>
<protein>
    <recommendedName>
        <fullName evidence="3">Adenylylsulfate kinase</fullName>
    </recommendedName>
</protein>
<gene>
    <name evidence="1" type="ORF">ACFOZ4_37020</name>
</gene>
<name>A0ABV8M0P0_9ACTN</name>
<reference evidence="2" key="1">
    <citation type="journal article" date="2019" name="Int. J. Syst. Evol. Microbiol.">
        <title>The Global Catalogue of Microorganisms (GCM) 10K type strain sequencing project: providing services to taxonomists for standard genome sequencing and annotation.</title>
        <authorList>
            <consortium name="The Broad Institute Genomics Platform"/>
            <consortium name="The Broad Institute Genome Sequencing Center for Infectious Disease"/>
            <person name="Wu L."/>
            <person name="Ma J."/>
        </authorList>
    </citation>
    <scope>NUCLEOTIDE SEQUENCE [LARGE SCALE GENOMIC DNA]</scope>
    <source>
        <strain evidence="2">CGMCC 4.7289</strain>
    </source>
</reference>
<dbReference type="RefSeq" id="WP_253751256.1">
    <property type="nucleotide sequence ID" value="NZ_JAMZDZ010000001.1"/>
</dbReference>
<evidence type="ECO:0000313" key="2">
    <source>
        <dbReference type="Proteomes" id="UP001595816"/>
    </source>
</evidence>
<dbReference type="InterPro" id="IPR027417">
    <property type="entry name" value="P-loop_NTPase"/>
</dbReference>
<keyword evidence="2" id="KW-1185">Reference proteome</keyword>
<comment type="caution">
    <text evidence="1">The sequence shown here is derived from an EMBL/GenBank/DDBJ whole genome shotgun (WGS) entry which is preliminary data.</text>
</comment>
<dbReference type="Proteomes" id="UP001595816">
    <property type="component" value="Unassembled WGS sequence"/>
</dbReference>
<sequence>MTGRSEVLLIGGRAGVGKTTVANEIHAQLSGLRVRHCVIEGDNLDLAYPAPWEHQLAERNLAAMWHNYRALGYRRLVYTNTVSVQYIAELTAAMGDDPKVIAVLLTAGDSAARERLARREIGSGLAYHVERSDLMARRLDETVPATVVRMSTDGRTVAEIATEVLGLTGWTAAPRRD</sequence>